<protein>
    <recommendedName>
        <fullName evidence="4">DUF2306 domain-containing protein</fullName>
    </recommendedName>
</protein>
<feature type="transmembrane region" description="Helical" evidence="1">
    <location>
        <begin position="44"/>
        <end position="69"/>
    </location>
</feature>
<keyword evidence="3" id="KW-1185">Reference proteome</keyword>
<keyword evidence="1" id="KW-1133">Transmembrane helix</keyword>
<reference evidence="2 3" key="1">
    <citation type="submission" date="2023-07" db="EMBL/GenBank/DDBJ databases">
        <title>Sorghum-associated microbial communities from plants grown in Nebraska, USA.</title>
        <authorList>
            <person name="Schachtman D."/>
        </authorList>
    </citation>
    <scope>NUCLEOTIDE SEQUENCE [LARGE SCALE GENOMIC DNA]</scope>
    <source>
        <strain evidence="2 3">BE124</strain>
    </source>
</reference>
<gene>
    <name evidence="2" type="ORF">J2W95_002820</name>
</gene>
<accession>A0ABU1S7B2</accession>
<dbReference type="Proteomes" id="UP001261871">
    <property type="component" value="Unassembled WGS sequence"/>
</dbReference>
<proteinExistence type="predicted"/>
<evidence type="ECO:0000313" key="2">
    <source>
        <dbReference type="EMBL" id="MDR6846109.1"/>
    </source>
</evidence>
<keyword evidence="1" id="KW-0472">Membrane</keyword>
<evidence type="ECO:0000313" key="3">
    <source>
        <dbReference type="Proteomes" id="UP001261871"/>
    </source>
</evidence>
<sequence>MKIIKRQKPSFFFCMALVSLFVTLIGFAKTFIIPVTNGEFKAPLIIHIHGAFAFAWIILFLTQTSLIYFKNYKTHQLLGFIGFFISAGVMITMIPTGLHVVKRDLSQGIGEGSYSSLLGVITSGILFFSLVLIGILNRKHSETHKRFMLLSIIVVLWPAWFRFRHYFPSVPRPDIWFALILADSLIVVAWIWDKLKNGNIHPVLKYGGLFIIIEQSFEVWFFDCPIWRSIAKWLYGIL</sequence>
<dbReference type="EMBL" id="JAVDTX010000006">
    <property type="protein sequence ID" value="MDR6846109.1"/>
    <property type="molecule type" value="Genomic_DNA"/>
</dbReference>
<comment type="caution">
    <text evidence="2">The sequence shown here is derived from an EMBL/GenBank/DDBJ whole genome shotgun (WGS) entry which is preliminary data.</text>
</comment>
<feature type="transmembrane region" description="Helical" evidence="1">
    <location>
        <begin position="114"/>
        <end position="135"/>
    </location>
</feature>
<evidence type="ECO:0008006" key="4">
    <source>
        <dbReference type="Google" id="ProtNLM"/>
    </source>
</evidence>
<keyword evidence="1" id="KW-0812">Transmembrane</keyword>
<feature type="transmembrane region" description="Helical" evidence="1">
    <location>
        <begin position="12"/>
        <end position="32"/>
    </location>
</feature>
<feature type="transmembrane region" description="Helical" evidence="1">
    <location>
        <begin position="175"/>
        <end position="192"/>
    </location>
</feature>
<feature type="transmembrane region" description="Helical" evidence="1">
    <location>
        <begin position="147"/>
        <end position="163"/>
    </location>
</feature>
<evidence type="ECO:0000256" key="1">
    <source>
        <dbReference type="SAM" id="Phobius"/>
    </source>
</evidence>
<organism evidence="2 3">
    <name type="scientific">Flavobacterium granuli</name>
    <dbReference type="NCBI Taxonomy" id="280093"/>
    <lineage>
        <taxon>Bacteria</taxon>
        <taxon>Pseudomonadati</taxon>
        <taxon>Bacteroidota</taxon>
        <taxon>Flavobacteriia</taxon>
        <taxon>Flavobacteriales</taxon>
        <taxon>Flavobacteriaceae</taxon>
        <taxon>Flavobacterium</taxon>
    </lineage>
</organism>
<dbReference type="RefSeq" id="WP_310008029.1">
    <property type="nucleotide sequence ID" value="NZ_JAVDTX010000006.1"/>
</dbReference>
<name>A0ABU1S7B2_9FLAO</name>
<feature type="transmembrane region" description="Helical" evidence="1">
    <location>
        <begin position="76"/>
        <end position="94"/>
    </location>
</feature>